<keyword evidence="2" id="KW-1185">Reference proteome</keyword>
<sequence>MQQRILSFDIDLYQIRSLPSLLMEQSRTTEPLEKSLDIRKEDNIIIPRMWSLYQPIKSFLSLYTVRFALDPQIRPLANINSFSSRLPFRKHIFTSI</sequence>
<proteinExistence type="predicted"/>
<organism evidence="1 2">
    <name type="scientific">Tanacetum coccineum</name>
    <dbReference type="NCBI Taxonomy" id="301880"/>
    <lineage>
        <taxon>Eukaryota</taxon>
        <taxon>Viridiplantae</taxon>
        <taxon>Streptophyta</taxon>
        <taxon>Embryophyta</taxon>
        <taxon>Tracheophyta</taxon>
        <taxon>Spermatophyta</taxon>
        <taxon>Magnoliopsida</taxon>
        <taxon>eudicotyledons</taxon>
        <taxon>Gunneridae</taxon>
        <taxon>Pentapetalae</taxon>
        <taxon>asterids</taxon>
        <taxon>campanulids</taxon>
        <taxon>Asterales</taxon>
        <taxon>Asteraceae</taxon>
        <taxon>Asteroideae</taxon>
        <taxon>Anthemideae</taxon>
        <taxon>Anthemidinae</taxon>
        <taxon>Tanacetum</taxon>
    </lineage>
</organism>
<protein>
    <submittedName>
        <fullName evidence="1">Uncharacterized protein</fullName>
    </submittedName>
</protein>
<dbReference type="Proteomes" id="UP001151760">
    <property type="component" value="Unassembled WGS sequence"/>
</dbReference>
<comment type="caution">
    <text evidence="1">The sequence shown here is derived from an EMBL/GenBank/DDBJ whole genome shotgun (WGS) entry which is preliminary data.</text>
</comment>
<name>A0ABQ4XYZ5_9ASTR</name>
<evidence type="ECO:0000313" key="1">
    <source>
        <dbReference type="EMBL" id="GJS70367.1"/>
    </source>
</evidence>
<reference evidence="1" key="1">
    <citation type="journal article" date="2022" name="Int. J. Mol. Sci.">
        <title>Draft Genome of Tanacetum Coccineum: Genomic Comparison of Closely Related Tanacetum-Family Plants.</title>
        <authorList>
            <person name="Yamashiro T."/>
            <person name="Shiraishi A."/>
            <person name="Nakayama K."/>
            <person name="Satake H."/>
        </authorList>
    </citation>
    <scope>NUCLEOTIDE SEQUENCE</scope>
</reference>
<gene>
    <name evidence="1" type="ORF">Tco_0703208</name>
</gene>
<evidence type="ECO:0000313" key="2">
    <source>
        <dbReference type="Proteomes" id="UP001151760"/>
    </source>
</evidence>
<accession>A0ABQ4XYZ5</accession>
<reference evidence="1" key="2">
    <citation type="submission" date="2022-01" db="EMBL/GenBank/DDBJ databases">
        <authorList>
            <person name="Yamashiro T."/>
            <person name="Shiraishi A."/>
            <person name="Satake H."/>
            <person name="Nakayama K."/>
        </authorList>
    </citation>
    <scope>NUCLEOTIDE SEQUENCE</scope>
</reference>
<dbReference type="EMBL" id="BQNB010009929">
    <property type="protein sequence ID" value="GJS70367.1"/>
    <property type="molecule type" value="Genomic_DNA"/>
</dbReference>